<dbReference type="Proteomes" id="UP000199496">
    <property type="component" value="Unassembled WGS sequence"/>
</dbReference>
<dbReference type="Gene3D" id="3.40.50.300">
    <property type="entry name" value="P-loop containing nucleotide triphosphate hydrolases"/>
    <property type="match status" value="1"/>
</dbReference>
<comment type="similarity">
    <text evidence="1 5">Belongs to the CoaE family.</text>
</comment>
<comment type="function">
    <text evidence="5">Catalyzes the phosphorylation of the 3'-hydroxyl group of dephosphocoenzyme A to form coenzyme A.</text>
</comment>
<keyword evidence="4 5" id="KW-0173">Coenzyme A biosynthesis</keyword>
<keyword evidence="5 7" id="KW-0418">Kinase</keyword>
<dbReference type="PROSITE" id="PS51219">
    <property type="entry name" value="DPCK"/>
    <property type="match status" value="1"/>
</dbReference>
<dbReference type="CDD" id="cd02022">
    <property type="entry name" value="DPCK"/>
    <property type="match status" value="1"/>
</dbReference>
<gene>
    <name evidence="5" type="primary">coaE</name>
    <name evidence="7" type="ORF">SAMN05421693_10213</name>
</gene>
<dbReference type="InterPro" id="IPR027417">
    <property type="entry name" value="P-loop_NTPase"/>
</dbReference>
<evidence type="ECO:0000313" key="8">
    <source>
        <dbReference type="Proteomes" id="UP000199496"/>
    </source>
</evidence>
<keyword evidence="2 5" id="KW-0547">Nucleotide-binding</keyword>
<dbReference type="RefSeq" id="WP_090202639.1">
    <property type="nucleotide sequence ID" value="NZ_FOFO01000002.1"/>
</dbReference>
<dbReference type="AlphaFoldDB" id="A0A1H8Z8C7"/>
<comment type="pathway">
    <text evidence="5">Cofactor biosynthesis; coenzyme A biosynthesis; CoA from (R)-pantothenate: step 5/5.</text>
</comment>
<dbReference type="HAMAP" id="MF_00376">
    <property type="entry name" value="Dephospho_CoA_kinase"/>
    <property type="match status" value="1"/>
</dbReference>
<reference evidence="7 8" key="1">
    <citation type="submission" date="2016-10" db="EMBL/GenBank/DDBJ databases">
        <authorList>
            <person name="de Groot N.N."/>
        </authorList>
    </citation>
    <scope>NUCLEOTIDE SEQUENCE [LARGE SCALE GENOMIC DNA]</scope>
    <source>
        <strain evidence="7 8">B7-7</strain>
    </source>
</reference>
<keyword evidence="8" id="KW-1185">Reference proteome</keyword>
<proteinExistence type="inferred from homology"/>
<dbReference type="STRING" id="867345.SAMN05421693_10213"/>
<dbReference type="PANTHER" id="PTHR10695:SF46">
    <property type="entry name" value="BIFUNCTIONAL COENZYME A SYNTHASE-RELATED"/>
    <property type="match status" value="1"/>
</dbReference>
<evidence type="ECO:0000256" key="1">
    <source>
        <dbReference type="ARBA" id="ARBA00009018"/>
    </source>
</evidence>
<dbReference type="GO" id="GO:0004140">
    <property type="term" value="F:dephospho-CoA kinase activity"/>
    <property type="evidence" value="ECO:0007669"/>
    <property type="project" value="UniProtKB-UniRule"/>
</dbReference>
<keyword evidence="5" id="KW-0963">Cytoplasm</keyword>
<dbReference type="UniPathway" id="UPA00241">
    <property type="reaction ID" value="UER00356"/>
</dbReference>
<dbReference type="Pfam" id="PF01121">
    <property type="entry name" value="CoaE"/>
    <property type="match status" value="1"/>
</dbReference>
<dbReference type="EC" id="2.7.1.24" evidence="5 6"/>
<dbReference type="GO" id="GO:0005737">
    <property type="term" value="C:cytoplasm"/>
    <property type="evidence" value="ECO:0007669"/>
    <property type="project" value="UniProtKB-SubCell"/>
</dbReference>
<keyword evidence="5" id="KW-0808">Transferase</keyword>
<comment type="subcellular location">
    <subcellularLocation>
        <location evidence="5">Cytoplasm</location>
    </subcellularLocation>
</comment>
<dbReference type="InterPro" id="IPR001977">
    <property type="entry name" value="Depp_CoAkinase"/>
</dbReference>
<dbReference type="SUPFAM" id="SSF52540">
    <property type="entry name" value="P-loop containing nucleoside triphosphate hydrolases"/>
    <property type="match status" value="1"/>
</dbReference>
<dbReference type="GO" id="GO:0015937">
    <property type="term" value="P:coenzyme A biosynthetic process"/>
    <property type="evidence" value="ECO:0007669"/>
    <property type="project" value="UniProtKB-UniRule"/>
</dbReference>
<accession>A0A1H8Z8C7</accession>
<evidence type="ECO:0000256" key="4">
    <source>
        <dbReference type="ARBA" id="ARBA00022993"/>
    </source>
</evidence>
<name>A0A1H8Z8C7_9GAMM</name>
<protein>
    <recommendedName>
        <fullName evidence="5 6">Dephospho-CoA kinase</fullName>
        <ecNumber evidence="5 6">2.7.1.24</ecNumber>
    </recommendedName>
    <alternativeName>
        <fullName evidence="5">Dephosphocoenzyme A kinase</fullName>
    </alternativeName>
</protein>
<dbReference type="PANTHER" id="PTHR10695">
    <property type="entry name" value="DEPHOSPHO-COA KINASE-RELATED"/>
    <property type="match status" value="1"/>
</dbReference>
<evidence type="ECO:0000256" key="2">
    <source>
        <dbReference type="ARBA" id="ARBA00022741"/>
    </source>
</evidence>
<evidence type="ECO:0000256" key="5">
    <source>
        <dbReference type="HAMAP-Rule" id="MF_00376"/>
    </source>
</evidence>
<comment type="catalytic activity">
    <reaction evidence="5">
        <text>3'-dephospho-CoA + ATP = ADP + CoA + H(+)</text>
        <dbReference type="Rhea" id="RHEA:18245"/>
        <dbReference type="ChEBI" id="CHEBI:15378"/>
        <dbReference type="ChEBI" id="CHEBI:30616"/>
        <dbReference type="ChEBI" id="CHEBI:57287"/>
        <dbReference type="ChEBI" id="CHEBI:57328"/>
        <dbReference type="ChEBI" id="CHEBI:456216"/>
        <dbReference type="EC" id="2.7.1.24"/>
    </reaction>
</comment>
<dbReference type="EMBL" id="FOFO01000002">
    <property type="protein sequence ID" value="SEP60709.1"/>
    <property type="molecule type" value="Genomic_DNA"/>
</dbReference>
<dbReference type="OrthoDB" id="9812943at2"/>
<sequence>MLTIGLTGGIGSGKSTVSRLFEARGITVIDADIMARQVVAPGSPGLAAVVSAFGHHLLRPDGSLDRALLREQVFQNHQARHRLEHLLHPMIWDKMDQEILRAKPPYCILVVPLLLESGAQERVDRVLLVDCTEATQKARASHRDGVSAQQIQAILDTQASRTQRLAIADDVIDNEGPATDLEHQVDTLHQRYLALAGAG</sequence>
<evidence type="ECO:0000256" key="6">
    <source>
        <dbReference type="NCBIfam" id="TIGR00152"/>
    </source>
</evidence>
<organism evidence="7 8">
    <name type="scientific">Ectothiorhodospira magna</name>
    <dbReference type="NCBI Taxonomy" id="867345"/>
    <lineage>
        <taxon>Bacteria</taxon>
        <taxon>Pseudomonadati</taxon>
        <taxon>Pseudomonadota</taxon>
        <taxon>Gammaproteobacteria</taxon>
        <taxon>Chromatiales</taxon>
        <taxon>Ectothiorhodospiraceae</taxon>
        <taxon>Ectothiorhodospira</taxon>
    </lineage>
</organism>
<evidence type="ECO:0000313" key="7">
    <source>
        <dbReference type="EMBL" id="SEP60709.1"/>
    </source>
</evidence>
<feature type="binding site" evidence="5">
    <location>
        <begin position="11"/>
        <end position="16"/>
    </location>
    <ligand>
        <name>ATP</name>
        <dbReference type="ChEBI" id="CHEBI:30616"/>
    </ligand>
</feature>
<dbReference type="GO" id="GO:0005524">
    <property type="term" value="F:ATP binding"/>
    <property type="evidence" value="ECO:0007669"/>
    <property type="project" value="UniProtKB-UniRule"/>
</dbReference>
<evidence type="ECO:0000256" key="3">
    <source>
        <dbReference type="ARBA" id="ARBA00022840"/>
    </source>
</evidence>
<dbReference type="NCBIfam" id="TIGR00152">
    <property type="entry name" value="dephospho-CoA kinase"/>
    <property type="match status" value="1"/>
</dbReference>
<keyword evidence="3 5" id="KW-0067">ATP-binding</keyword>